<evidence type="ECO:0000313" key="2">
    <source>
        <dbReference type="EMBL" id="TRZ26791.1"/>
    </source>
</evidence>
<gene>
    <name evidence="2" type="ORF">HGM15179_000261</name>
</gene>
<reference evidence="2" key="1">
    <citation type="submission" date="2019-04" db="EMBL/GenBank/DDBJ databases">
        <title>Genome assembly of Zosterops borbonicus 15179.</title>
        <authorList>
            <person name="Leroy T."/>
            <person name="Anselmetti Y."/>
            <person name="Tilak M.-K."/>
            <person name="Nabholz B."/>
        </authorList>
    </citation>
    <scope>NUCLEOTIDE SEQUENCE</scope>
    <source>
        <strain evidence="2">HGM_15179</strain>
        <tissue evidence="2">Muscle</tissue>
    </source>
</reference>
<dbReference type="Proteomes" id="UP000796761">
    <property type="component" value="Unassembled WGS sequence"/>
</dbReference>
<dbReference type="AlphaFoldDB" id="A0A8K1LUV1"/>
<keyword evidence="3" id="KW-1185">Reference proteome</keyword>
<sequence length="118" mass="13996">MTENKTSLKPFCICLSSGMNARVLTYLSLVYMQEERRGEERRGEERRGEERRGEERRGEERRGEERRGEERRGEERRGEERRFSGDLIAAFLYLKGAYKEDERLFTKTCGDSTRGNDF</sequence>
<comment type="caution">
    <text evidence="2">The sequence shown here is derived from an EMBL/GenBank/DDBJ whole genome shotgun (WGS) entry which is preliminary data.</text>
</comment>
<protein>
    <submittedName>
        <fullName evidence="2">Uncharacterized protein</fullName>
    </submittedName>
</protein>
<name>A0A8K1LUV1_9PASS</name>
<evidence type="ECO:0000256" key="1">
    <source>
        <dbReference type="SAM" id="MobiDB-lite"/>
    </source>
</evidence>
<feature type="region of interest" description="Disordered" evidence="1">
    <location>
        <begin position="34"/>
        <end position="80"/>
    </location>
</feature>
<organism evidence="2 3">
    <name type="scientific">Zosterops borbonicus</name>
    <dbReference type="NCBI Taxonomy" id="364589"/>
    <lineage>
        <taxon>Eukaryota</taxon>
        <taxon>Metazoa</taxon>
        <taxon>Chordata</taxon>
        <taxon>Craniata</taxon>
        <taxon>Vertebrata</taxon>
        <taxon>Euteleostomi</taxon>
        <taxon>Archelosauria</taxon>
        <taxon>Archosauria</taxon>
        <taxon>Dinosauria</taxon>
        <taxon>Saurischia</taxon>
        <taxon>Theropoda</taxon>
        <taxon>Coelurosauria</taxon>
        <taxon>Aves</taxon>
        <taxon>Neognathae</taxon>
        <taxon>Neoaves</taxon>
        <taxon>Telluraves</taxon>
        <taxon>Australaves</taxon>
        <taxon>Passeriformes</taxon>
        <taxon>Sylvioidea</taxon>
        <taxon>Zosteropidae</taxon>
        <taxon>Zosterops</taxon>
    </lineage>
</organism>
<dbReference type="EMBL" id="SWJQ01000005">
    <property type="protein sequence ID" value="TRZ26791.1"/>
    <property type="molecule type" value="Genomic_DNA"/>
</dbReference>
<proteinExistence type="predicted"/>
<evidence type="ECO:0000313" key="3">
    <source>
        <dbReference type="Proteomes" id="UP000796761"/>
    </source>
</evidence>
<accession>A0A8K1LUV1</accession>